<protein>
    <submittedName>
        <fullName evidence="1">Uncharacterized protein</fullName>
    </submittedName>
</protein>
<dbReference type="AlphaFoldDB" id="V6TXT7"/>
<reference evidence="2" key="1">
    <citation type="submission" date="2012-02" db="EMBL/GenBank/DDBJ databases">
        <title>Genome sequencing of Giardia lamblia Genotypes A2 and B isolates (DH and GS) and comparative analysis with the genomes of Genotypes A1 and E (WB and Pig).</title>
        <authorList>
            <person name="Adam R."/>
            <person name="Dahlstrom E."/>
            <person name="Martens C."/>
            <person name="Bruno D."/>
            <person name="Barbian K."/>
            <person name="Porcella S.F."/>
            <person name="Nash T."/>
        </authorList>
    </citation>
    <scope>NUCLEOTIDE SEQUENCE</scope>
    <source>
        <strain evidence="2">GS</strain>
    </source>
</reference>
<evidence type="ECO:0000313" key="2">
    <source>
        <dbReference type="Proteomes" id="UP000018040"/>
    </source>
</evidence>
<sequence length="79" mass="8758">MPRGLKLTASNAVIDFQIEISAQTDIGALFEWVSHNGGGIKKAPQGDSATDLDYTAVKVAKRRNRRRSMPLYLLAMHRC</sequence>
<comment type="caution">
    <text evidence="1">The sequence shown here is derived from an EMBL/GenBank/DDBJ whole genome shotgun (WGS) entry which is preliminary data.</text>
</comment>
<accession>V6TXT7</accession>
<dbReference type="EMBL" id="AHHH01000039">
    <property type="protein sequence ID" value="ESU43748.1"/>
    <property type="molecule type" value="Genomic_DNA"/>
</dbReference>
<dbReference type="Proteomes" id="UP000018040">
    <property type="component" value="Unassembled WGS sequence"/>
</dbReference>
<proteinExistence type="predicted"/>
<evidence type="ECO:0000313" key="1">
    <source>
        <dbReference type="EMBL" id="ESU43748.1"/>
    </source>
</evidence>
<organism evidence="1 2">
    <name type="scientific">Giardia intestinalis</name>
    <name type="common">Giardia lamblia</name>
    <dbReference type="NCBI Taxonomy" id="5741"/>
    <lineage>
        <taxon>Eukaryota</taxon>
        <taxon>Metamonada</taxon>
        <taxon>Diplomonadida</taxon>
        <taxon>Hexamitidae</taxon>
        <taxon>Giardiinae</taxon>
        <taxon>Giardia</taxon>
    </lineage>
</organism>
<gene>
    <name evidence="1" type="ORF">GSB_154060</name>
</gene>
<name>V6TXT7_GIAIN</name>
<reference evidence="1 2" key="2">
    <citation type="journal article" date="2013" name="Genome Biol. Evol.">
        <title>Genome sequencing of Giardia lamblia genotypes A2 and B isolates (DH and GS) and comparative analysis with the genomes of genotypes A1 and E (WB and Pig).</title>
        <authorList>
            <person name="Adam R.D."/>
            <person name="Dahlstrom E.W."/>
            <person name="Martens C.A."/>
            <person name="Bruno D.P."/>
            <person name="Barbian K.D."/>
            <person name="Ricklefs S.M."/>
            <person name="Hernandez M.M."/>
            <person name="Narla N.P."/>
            <person name="Patel R.B."/>
            <person name="Porcella S.F."/>
            <person name="Nash T.E."/>
        </authorList>
    </citation>
    <scope>NUCLEOTIDE SEQUENCE [LARGE SCALE GENOMIC DNA]</scope>
    <source>
        <strain evidence="1 2">GS</strain>
    </source>
</reference>